<dbReference type="GO" id="GO:0000124">
    <property type="term" value="C:SAGA complex"/>
    <property type="evidence" value="ECO:0007669"/>
    <property type="project" value="InterPro"/>
</dbReference>
<feature type="region of interest" description="Disordered" evidence="1">
    <location>
        <begin position="1"/>
        <end position="20"/>
    </location>
</feature>
<dbReference type="InterPro" id="IPR010750">
    <property type="entry name" value="SGF29_tudor-like_dom"/>
</dbReference>
<dbReference type="PANTHER" id="PTHR21539:SF0">
    <property type="entry name" value="SAGA-ASSOCIATED FACTOR 29"/>
    <property type="match status" value="1"/>
</dbReference>
<sequence length="258" mass="28594">MASRARSRSAKSVNDKNPAWSSFVANVQSAHERSSSIQTTNLTTEMITPEDGDLETVRDLDHLQVTVNDTIAKLEAERSQRAAESADLKAAQENLNTVLTAKIDRESSPGGGATAASKYFRKLKPKLGSQVAFRLSGQRQGGEEEWIQCEVTKVYVDGQRYEVRDPEPDEHNNPGQSYRANISDLIVIPGPSEDKTLASLPPYPPGSQVLARYPETTTFYRAEVIGTKRDGKCRLKFEGEEEEGKETEVEQRLVLPLK</sequence>
<dbReference type="AlphaFoldDB" id="A0A060SZL5"/>
<proteinExistence type="predicted"/>
<dbReference type="PROSITE" id="PS51518">
    <property type="entry name" value="SGF29_C"/>
    <property type="match status" value="1"/>
</dbReference>
<name>A0A060SZL5_BLAAD</name>
<evidence type="ECO:0000259" key="2">
    <source>
        <dbReference type="PROSITE" id="PS51518"/>
    </source>
</evidence>
<dbReference type="EMBL" id="HG937693">
    <property type="protein sequence ID" value="CDP33964.1"/>
    <property type="molecule type" value="Genomic_DNA"/>
</dbReference>
<gene>
    <name evidence="3" type="ORF">GNLVRS02_ARAD1C01628g</name>
</gene>
<accession>A0A060SZL5</accession>
<dbReference type="PANTHER" id="PTHR21539">
    <property type="entry name" value="SAGA-ASSOCIATED FACTOR 29"/>
    <property type="match status" value="1"/>
</dbReference>
<dbReference type="FunFam" id="2.30.30.140:FF:000055">
    <property type="entry name" value="SAGA complex component"/>
    <property type="match status" value="1"/>
</dbReference>
<feature type="domain" description="SGF29 C-terminal" evidence="2">
    <location>
        <begin position="121"/>
        <end position="258"/>
    </location>
</feature>
<dbReference type="InterPro" id="IPR037802">
    <property type="entry name" value="SGF29"/>
</dbReference>
<reference evidence="3" key="2">
    <citation type="submission" date="2014-06" db="EMBL/GenBank/DDBJ databases">
        <title>The complete genome of Blastobotrys (Arxula) adeninivorans LS3 - a yeast of biotechnological interest.</title>
        <authorList>
            <person name="Kunze G."/>
            <person name="Gaillardin C."/>
            <person name="Czernicka M."/>
            <person name="Durrens P."/>
            <person name="Martin T."/>
            <person name="Boer E."/>
            <person name="Gabaldon T."/>
            <person name="Cruz J."/>
            <person name="Talla E."/>
            <person name="Marck C."/>
            <person name="Goffeau A."/>
            <person name="Barbe V."/>
            <person name="Baret P."/>
            <person name="Baronian K."/>
            <person name="Beier S."/>
            <person name="Bleykasten C."/>
            <person name="Bode R."/>
            <person name="Casaregola S."/>
            <person name="Despons L."/>
            <person name="Fairhead C."/>
            <person name="Giersberg M."/>
            <person name="Gierski P."/>
            <person name="Hahnel U."/>
            <person name="Hartmann A."/>
            <person name="Jankowska D."/>
            <person name="Jubin C."/>
            <person name="Jung P."/>
            <person name="Lafontaine I."/>
            <person name="Leh-Louis V."/>
            <person name="Lemaire M."/>
            <person name="Marcet-Houben M."/>
            <person name="Mascher M."/>
            <person name="Morel G."/>
            <person name="Richard G.-F."/>
            <person name="Riechen J."/>
            <person name="Sacerdot C."/>
            <person name="Sarkar A."/>
            <person name="Savel G."/>
            <person name="Schacherer J."/>
            <person name="Sherman D."/>
            <person name="Straub M.-L."/>
            <person name="Stein N."/>
            <person name="Thierry A."/>
            <person name="Trautwein-Schult A."/>
            <person name="Westhof E."/>
            <person name="Worch S."/>
            <person name="Dujon B."/>
            <person name="Souciet J.-L."/>
            <person name="Wincker P."/>
            <person name="Scholz U."/>
            <person name="Neuveglise N."/>
        </authorList>
    </citation>
    <scope>NUCLEOTIDE SEQUENCE</scope>
    <source>
        <strain evidence="3">LS3</strain>
    </source>
</reference>
<evidence type="ECO:0000313" key="3">
    <source>
        <dbReference type="EMBL" id="CDP33964.1"/>
    </source>
</evidence>
<feature type="region of interest" description="Disordered" evidence="1">
    <location>
        <begin position="27"/>
        <end position="50"/>
    </location>
</feature>
<organism evidence="3">
    <name type="scientific">Blastobotrys adeninivorans</name>
    <name type="common">Yeast</name>
    <name type="synonym">Arxula adeninivorans</name>
    <dbReference type="NCBI Taxonomy" id="409370"/>
    <lineage>
        <taxon>Eukaryota</taxon>
        <taxon>Fungi</taxon>
        <taxon>Dikarya</taxon>
        <taxon>Ascomycota</taxon>
        <taxon>Saccharomycotina</taxon>
        <taxon>Dipodascomycetes</taxon>
        <taxon>Dipodascales</taxon>
        <taxon>Trichomonascaceae</taxon>
        <taxon>Blastobotrys</taxon>
    </lineage>
</organism>
<protein>
    <submittedName>
        <fullName evidence="3">ARAD1C01628p</fullName>
    </submittedName>
</protein>
<dbReference type="Gene3D" id="2.30.30.140">
    <property type="match status" value="2"/>
</dbReference>
<feature type="region of interest" description="Disordered" evidence="1">
    <location>
        <begin position="239"/>
        <end position="258"/>
    </location>
</feature>
<reference evidence="3" key="1">
    <citation type="submission" date="2014-02" db="EMBL/GenBank/DDBJ databases">
        <authorList>
            <person name="Genoscope - CEA"/>
        </authorList>
    </citation>
    <scope>NUCLEOTIDE SEQUENCE</scope>
    <source>
        <strain evidence="3">LS3</strain>
    </source>
</reference>
<dbReference type="PhylomeDB" id="A0A060SZL5"/>
<dbReference type="Pfam" id="PF07039">
    <property type="entry name" value="SGF29_Tudor"/>
    <property type="match status" value="1"/>
</dbReference>
<feature type="compositionally biased region" description="Polar residues" evidence="1">
    <location>
        <begin position="27"/>
        <end position="46"/>
    </location>
</feature>
<dbReference type="InterPro" id="IPR047288">
    <property type="entry name" value="Tudor_SGF29_rpt1"/>
</dbReference>
<evidence type="ECO:0000256" key="1">
    <source>
        <dbReference type="SAM" id="MobiDB-lite"/>
    </source>
</evidence>
<dbReference type="CDD" id="cd20393">
    <property type="entry name" value="Tudor_SGF29_rpt1"/>
    <property type="match status" value="1"/>
</dbReference>